<dbReference type="AlphaFoldDB" id="A0A5N6E4Y8"/>
<accession>A0A5N6E4Y8</accession>
<feature type="transmembrane region" description="Helical" evidence="1">
    <location>
        <begin position="19"/>
        <end position="37"/>
    </location>
</feature>
<evidence type="ECO:0000256" key="1">
    <source>
        <dbReference type="SAM" id="Phobius"/>
    </source>
</evidence>
<sequence length="52" mass="6034">RRALINCVCVYGPFTMNHAITSVPLCLCGLILCYILYVRSLSRLRWFGWTHC</sequence>
<dbReference type="Proteomes" id="UP000326799">
    <property type="component" value="Unassembled WGS sequence"/>
</dbReference>
<proteinExistence type="predicted"/>
<evidence type="ECO:0000313" key="2">
    <source>
        <dbReference type="EMBL" id="KAB8212636.1"/>
    </source>
</evidence>
<keyword evidence="1" id="KW-0812">Transmembrane</keyword>
<keyword evidence="3" id="KW-1185">Reference proteome</keyword>
<reference evidence="2 3" key="1">
    <citation type="submission" date="2019-04" db="EMBL/GenBank/DDBJ databases">
        <title>Fungal friends and foes A comparative genomics study of 23 Aspergillus species from section Flavi.</title>
        <authorList>
            <consortium name="DOE Joint Genome Institute"/>
            <person name="Kjaerbolling I."/>
            <person name="Vesth T.C."/>
            <person name="Frisvad J.C."/>
            <person name="Nybo J.L."/>
            <person name="Theobald S."/>
            <person name="Kildgaard S."/>
            <person name="Petersen T.I."/>
            <person name="Kuo A."/>
            <person name="Sato A."/>
            <person name="Lyhne E.K."/>
            <person name="Kogle M.E."/>
            <person name="Wiebenga A."/>
            <person name="Kun R.S."/>
            <person name="Lubbers R.J."/>
            <person name="Makela M.R."/>
            <person name="Barry K."/>
            <person name="Chovatia M."/>
            <person name="Clum A."/>
            <person name="Daum C."/>
            <person name="Haridas S."/>
            <person name="He G."/>
            <person name="LaButti K."/>
            <person name="Lipzen A."/>
            <person name="Mondo S."/>
            <person name="Pangilinan J."/>
            <person name="Riley R."/>
            <person name="Salamov A."/>
            <person name="Simmons B.A."/>
            <person name="Magnuson J.K."/>
            <person name="Henrissat B."/>
            <person name="Mortensen U.H."/>
            <person name="Larsen T.O."/>
            <person name="De vries R.P."/>
            <person name="Grigoriev I.V."/>
            <person name="Machida M."/>
            <person name="Baker S.E."/>
            <person name="Andersen M.R."/>
        </authorList>
    </citation>
    <scope>NUCLEOTIDE SEQUENCE [LARGE SCALE GENOMIC DNA]</scope>
    <source>
        <strain evidence="2 3">CBS 126849</strain>
    </source>
</reference>
<feature type="non-terminal residue" evidence="2">
    <location>
        <position position="1"/>
    </location>
</feature>
<dbReference type="EMBL" id="ML734143">
    <property type="protein sequence ID" value="KAB8212636.1"/>
    <property type="molecule type" value="Genomic_DNA"/>
</dbReference>
<keyword evidence="1" id="KW-0472">Membrane</keyword>
<keyword evidence="1" id="KW-1133">Transmembrane helix</keyword>
<protein>
    <submittedName>
        <fullName evidence="2">Uncharacterized protein</fullName>
    </submittedName>
</protein>
<organism evidence="2 3">
    <name type="scientific">Aspergillus novoparasiticus</name>
    <dbReference type="NCBI Taxonomy" id="986946"/>
    <lineage>
        <taxon>Eukaryota</taxon>
        <taxon>Fungi</taxon>
        <taxon>Dikarya</taxon>
        <taxon>Ascomycota</taxon>
        <taxon>Pezizomycotina</taxon>
        <taxon>Eurotiomycetes</taxon>
        <taxon>Eurotiomycetidae</taxon>
        <taxon>Eurotiales</taxon>
        <taxon>Aspergillaceae</taxon>
        <taxon>Aspergillus</taxon>
        <taxon>Aspergillus subgen. Circumdati</taxon>
    </lineage>
</organism>
<name>A0A5N6E4Y8_9EURO</name>
<evidence type="ECO:0000313" key="3">
    <source>
        <dbReference type="Proteomes" id="UP000326799"/>
    </source>
</evidence>
<gene>
    <name evidence="2" type="ORF">BDV33DRAFT_186384</name>
</gene>